<evidence type="ECO:0000313" key="15">
    <source>
        <dbReference type="EMBL" id="KAH8997268.1"/>
    </source>
</evidence>
<dbReference type="GO" id="GO:0009636">
    <property type="term" value="P:response to toxic substance"/>
    <property type="evidence" value="ECO:0007669"/>
    <property type="project" value="UniProtKB-KW"/>
</dbReference>
<dbReference type="InterPro" id="IPR051466">
    <property type="entry name" value="D-amino_acid_metab_enzyme"/>
</dbReference>
<evidence type="ECO:0000256" key="3">
    <source>
        <dbReference type="ARBA" id="ARBA00005323"/>
    </source>
</evidence>
<comment type="similarity">
    <text evidence="3">Belongs to the DSD1 family.</text>
</comment>
<dbReference type="GO" id="GO:0046872">
    <property type="term" value="F:metal ion binding"/>
    <property type="evidence" value="ECO:0007669"/>
    <property type="project" value="UniProtKB-KW"/>
</dbReference>
<keyword evidence="7" id="KW-0663">Pyridoxal phosphate</keyword>
<evidence type="ECO:0000256" key="6">
    <source>
        <dbReference type="ARBA" id="ARBA00022833"/>
    </source>
</evidence>
<comment type="cofactor">
    <cofactor evidence="1">
        <name>pyridoxal 5'-phosphate</name>
        <dbReference type="ChEBI" id="CHEBI:597326"/>
    </cofactor>
</comment>
<keyword evidence="16" id="KW-1185">Reference proteome</keyword>
<dbReference type="InterPro" id="IPR042208">
    <property type="entry name" value="D-ser_dehydrat-like_sf"/>
</dbReference>
<evidence type="ECO:0000256" key="7">
    <source>
        <dbReference type="ARBA" id="ARBA00022898"/>
    </source>
</evidence>
<evidence type="ECO:0000256" key="9">
    <source>
        <dbReference type="ARBA" id="ARBA00051198"/>
    </source>
</evidence>
<evidence type="ECO:0000256" key="13">
    <source>
        <dbReference type="ARBA" id="ARBA00075219"/>
    </source>
</evidence>
<keyword evidence="6" id="KW-0862">Zinc</keyword>
<organism evidence="15 16">
    <name type="scientific">Lactarius akahatsu</name>
    <dbReference type="NCBI Taxonomy" id="416441"/>
    <lineage>
        <taxon>Eukaryota</taxon>
        <taxon>Fungi</taxon>
        <taxon>Dikarya</taxon>
        <taxon>Basidiomycota</taxon>
        <taxon>Agaricomycotina</taxon>
        <taxon>Agaricomycetes</taxon>
        <taxon>Russulales</taxon>
        <taxon>Russulaceae</taxon>
        <taxon>Lactarius</taxon>
    </lineage>
</organism>
<evidence type="ECO:0000256" key="4">
    <source>
        <dbReference type="ARBA" id="ARBA00022575"/>
    </source>
</evidence>
<dbReference type="Pfam" id="PF14031">
    <property type="entry name" value="D-ser_dehydrat"/>
    <property type="match status" value="1"/>
</dbReference>
<comment type="catalytic activity">
    <reaction evidence="9">
        <text>D-serine = pyruvate + NH4(+)</text>
        <dbReference type="Rhea" id="RHEA:13977"/>
        <dbReference type="ChEBI" id="CHEBI:15361"/>
        <dbReference type="ChEBI" id="CHEBI:28938"/>
        <dbReference type="ChEBI" id="CHEBI:35247"/>
        <dbReference type="EC" id="4.3.1.18"/>
    </reaction>
    <physiologicalReaction direction="left-to-right" evidence="9">
        <dbReference type="Rhea" id="RHEA:13978"/>
    </physiologicalReaction>
</comment>
<dbReference type="Gene3D" id="3.20.20.10">
    <property type="entry name" value="Alanine racemase"/>
    <property type="match status" value="1"/>
</dbReference>
<comment type="cofactor">
    <cofactor evidence="2">
        <name>Zn(2+)</name>
        <dbReference type="ChEBI" id="CHEBI:29105"/>
    </cofactor>
</comment>
<dbReference type="Proteomes" id="UP001201163">
    <property type="component" value="Unassembled WGS sequence"/>
</dbReference>
<proteinExistence type="inferred from homology"/>
<dbReference type="SMART" id="SM01119">
    <property type="entry name" value="D-ser_dehydrat"/>
    <property type="match status" value="1"/>
</dbReference>
<dbReference type="SUPFAM" id="SSF51419">
    <property type="entry name" value="PLP-binding barrel"/>
    <property type="match status" value="1"/>
</dbReference>
<evidence type="ECO:0000256" key="12">
    <source>
        <dbReference type="ARBA" id="ARBA00069616"/>
    </source>
</evidence>
<dbReference type="EC" id="4.3.1.18" evidence="11"/>
<dbReference type="InterPro" id="IPR026956">
    <property type="entry name" value="D-ser_dehydrat-like_dom"/>
</dbReference>
<dbReference type="Gene3D" id="2.40.37.20">
    <property type="entry name" value="D-serine dehydratase-like domain"/>
    <property type="match status" value="1"/>
</dbReference>
<dbReference type="GO" id="GO:0008721">
    <property type="term" value="F:D-serine ammonia-lyase activity"/>
    <property type="evidence" value="ECO:0007669"/>
    <property type="project" value="UniProtKB-EC"/>
</dbReference>
<evidence type="ECO:0000313" key="16">
    <source>
        <dbReference type="Proteomes" id="UP001201163"/>
    </source>
</evidence>
<keyword evidence="5" id="KW-0479">Metal-binding</keyword>
<dbReference type="AlphaFoldDB" id="A0AAD4LNF5"/>
<comment type="caution">
    <text evidence="15">The sequence shown here is derived from an EMBL/GenBank/DDBJ whole genome shotgun (WGS) entry which is preliminary data.</text>
</comment>
<dbReference type="FunFam" id="3.20.20.10:FF:000016">
    <property type="entry name" value="D-serine dehydratase"/>
    <property type="match status" value="1"/>
</dbReference>
<evidence type="ECO:0000256" key="5">
    <source>
        <dbReference type="ARBA" id="ARBA00022723"/>
    </source>
</evidence>
<evidence type="ECO:0000256" key="2">
    <source>
        <dbReference type="ARBA" id="ARBA00001947"/>
    </source>
</evidence>
<feature type="domain" description="D-serine dehydratase-like" evidence="14">
    <location>
        <begin position="302"/>
        <end position="402"/>
    </location>
</feature>
<protein>
    <recommendedName>
        <fullName evidence="12">D-serine dehydratase</fullName>
        <ecNumber evidence="11">4.3.1.18</ecNumber>
    </recommendedName>
    <alternativeName>
        <fullName evidence="13">D-serine deaminase</fullName>
    </alternativeName>
</protein>
<dbReference type="InterPro" id="IPR029066">
    <property type="entry name" value="PLP-binding_barrel"/>
</dbReference>
<keyword evidence="4" id="KW-0216">Detoxification</keyword>
<evidence type="ECO:0000256" key="1">
    <source>
        <dbReference type="ARBA" id="ARBA00001933"/>
    </source>
</evidence>
<reference evidence="15" key="1">
    <citation type="submission" date="2022-01" db="EMBL/GenBank/DDBJ databases">
        <title>Comparative genomics reveals a dynamic genome evolution in the ectomycorrhizal milk-cap (Lactarius) mushrooms.</title>
        <authorList>
            <consortium name="DOE Joint Genome Institute"/>
            <person name="Lebreton A."/>
            <person name="Tang N."/>
            <person name="Kuo A."/>
            <person name="LaButti K."/>
            <person name="Drula E."/>
            <person name="Barry K."/>
            <person name="Clum A."/>
            <person name="Lipzen A."/>
            <person name="Mousain D."/>
            <person name="Ng V."/>
            <person name="Wang R."/>
            <person name="Wang X."/>
            <person name="Dai Y."/>
            <person name="Henrissat B."/>
            <person name="Grigoriev I.V."/>
            <person name="Guerin-Laguette A."/>
            <person name="Yu F."/>
            <person name="Martin F.M."/>
        </authorList>
    </citation>
    <scope>NUCLEOTIDE SEQUENCE</scope>
    <source>
        <strain evidence="15">QP</strain>
    </source>
</reference>
<evidence type="ECO:0000259" key="14">
    <source>
        <dbReference type="SMART" id="SM01119"/>
    </source>
</evidence>
<dbReference type="PANTHER" id="PTHR28004:SF2">
    <property type="entry name" value="D-SERINE DEHYDRATASE"/>
    <property type="match status" value="1"/>
</dbReference>
<dbReference type="EMBL" id="JAKELL010000007">
    <property type="protein sequence ID" value="KAH8997268.1"/>
    <property type="molecule type" value="Genomic_DNA"/>
</dbReference>
<dbReference type="GO" id="GO:0036088">
    <property type="term" value="P:D-serine catabolic process"/>
    <property type="evidence" value="ECO:0007669"/>
    <property type="project" value="TreeGrafter"/>
</dbReference>
<name>A0AAD4LNF5_9AGAM</name>
<comment type="function">
    <text evidence="10">Catalyzes the conversion of D-serine to pyruvate and ammonia. May play a role in D-serine detoxification.</text>
</comment>
<evidence type="ECO:0000256" key="8">
    <source>
        <dbReference type="ARBA" id="ARBA00023239"/>
    </source>
</evidence>
<sequence>MSTPPSQTRTPFHLVNRSQRSALVAEFTGKRLRELRTPALVIDRAVFAKNCDKMHANATGYGAEFRAHLKTHKTAEGTGLQLVSNSATSHAVVVSTVMEAWEVVNSGLVAEGIVKDILYGLPVAVNKVADLSDLWDEAAKYGAIVRLLVDHPKQIEALNGFENARSIKRQWSVFMKIDGEQKRAGVVPGSTAFETLLQTIHGTSTVSLYGFYCHAGDSYGSTSPSQASSFLSSEVETVNEAAKMASDRILGWSGGRFERPQFVLSIGSTPTAHSASAETRARLQSVLYGTLELHAGNYAIIAQRVLATVVSYYPGRGVDGTDEALCDAGGIAMSKDTGPIRGYGEVIDKPWRLGRISQEHGILTYTPDASGPAGLEVGSTVEIIGQHACLIAAAHPWYYITDSSTGDSDKVVDIWVPWKGW</sequence>
<gene>
    <name evidence="15" type="ORF">EDB92DRAFT_1933287</name>
</gene>
<keyword evidence="8" id="KW-0456">Lyase</keyword>
<dbReference type="PANTHER" id="PTHR28004">
    <property type="entry name" value="ZGC:162816-RELATED"/>
    <property type="match status" value="1"/>
</dbReference>
<evidence type="ECO:0000256" key="10">
    <source>
        <dbReference type="ARBA" id="ARBA00055764"/>
    </source>
</evidence>
<accession>A0AAD4LNF5</accession>
<evidence type="ECO:0000256" key="11">
    <source>
        <dbReference type="ARBA" id="ARBA00066349"/>
    </source>
</evidence>